<organism evidence="1 2">
    <name type="scientific">Pleurodeles waltl</name>
    <name type="common">Iberian ribbed newt</name>
    <dbReference type="NCBI Taxonomy" id="8319"/>
    <lineage>
        <taxon>Eukaryota</taxon>
        <taxon>Metazoa</taxon>
        <taxon>Chordata</taxon>
        <taxon>Craniata</taxon>
        <taxon>Vertebrata</taxon>
        <taxon>Euteleostomi</taxon>
        <taxon>Amphibia</taxon>
        <taxon>Batrachia</taxon>
        <taxon>Caudata</taxon>
        <taxon>Salamandroidea</taxon>
        <taxon>Salamandridae</taxon>
        <taxon>Pleurodelinae</taxon>
        <taxon>Pleurodeles</taxon>
    </lineage>
</organism>
<protein>
    <submittedName>
        <fullName evidence="1">Uncharacterized protein</fullName>
    </submittedName>
</protein>
<reference evidence="1" key="1">
    <citation type="journal article" date="2022" name="bioRxiv">
        <title>Sequencing and chromosome-scale assembly of the giantPleurodeles waltlgenome.</title>
        <authorList>
            <person name="Brown T."/>
            <person name="Elewa A."/>
            <person name="Iarovenko S."/>
            <person name="Subramanian E."/>
            <person name="Araus A.J."/>
            <person name="Petzold A."/>
            <person name="Susuki M."/>
            <person name="Suzuki K.-i.T."/>
            <person name="Hayashi T."/>
            <person name="Toyoda A."/>
            <person name="Oliveira C."/>
            <person name="Osipova E."/>
            <person name="Leigh N.D."/>
            <person name="Simon A."/>
            <person name="Yun M.H."/>
        </authorList>
    </citation>
    <scope>NUCLEOTIDE SEQUENCE</scope>
    <source>
        <strain evidence="1">20211129_DDA</strain>
        <tissue evidence="1">Liver</tissue>
    </source>
</reference>
<gene>
    <name evidence="1" type="ORF">NDU88_003578</name>
</gene>
<evidence type="ECO:0000313" key="2">
    <source>
        <dbReference type="Proteomes" id="UP001066276"/>
    </source>
</evidence>
<sequence length="101" mass="11620">MSNIEVDYPETKVGLTHYRGIQREAMDPQHWENGAHRDMLLSSSTCRLPLGQDDVLTSLRPSVMVYTHTRLTTHAQAYIMAQQLFSFIYSSVAMDFLLEQQ</sequence>
<dbReference type="AlphaFoldDB" id="A0AAV7SGB3"/>
<proteinExistence type="predicted"/>
<dbReference type="Proteomes" id="UP001066276">
    <property type="component" value="Chromosome 4_2"/>
</dbReference>
<dbReference type="EMBL" id="JANPWB010000008">
    <property type="protein sequence ID" value="KAJ1163115.1"/>
    <property type="molecule type" value="Genomic_DNA"/>
</dbReference>
<evidence type="ECO:0000313" key="1">
    <source>
        <dbReference type="EMBL" id="KAJ1163115.1"/>
    </source>
</evidence>
<comment type="caution">
    <text evidence="1">The sequence shown here is derived from an EMBL/GenBank/DDBJ whole genome shotgun (WGS) entry which is preliminary data.</text>
</comment>
<keyword evidence="2" id="KW-1185">Reference proteome</keyword>
<accession>A0AAV7SGB3</accession>
<name>A0AAV7SGB3_PLEWA</name>